<feature type="transmembrane region" description="Helical" evidence="1">
    <location>
        <begin position="122"/>
        <end position="144"/>
    </location>
</feature>
<evidence type="ECO:0000313" key="3">
    <source>
        <dbReference type="Proteomes" id="UP000677305"/>
    </source>
</evidence>
<feature type="transmembrane region" description="Helical" evidence="1">
    <location>
        <begin position="62"/>
        <end position="82"/>
    </location>
</feature>
<dbReference type="RefSeq" id="WP_212692978.1">
    <property type="nucleotide sequence ID" value="NZ_CP058561.1"/>
</dbReference>
<feature type="transmembrane region" description="Helical" evidence="1">
    <location>
        <begin position="195"/>
        <end position="214"/>
    </location>
</feature>
<evidence type="ECO:0000313" key="2">
    <source>
        <dbReference type="EMBL" id="QUH28769.1"/>
    </source>
</evidence>
<dbReference type="AlphaFoldDB" id="A0A8J8M9F9"/>
<gene>
    <name evidence="2" type="ORF">HYG85_07535</name>
</gene>
<protein>
    <submittedName>
        <fullName evidence="2">Uncharacterized protein</fullName>
    </submittedName>
</protein>
<sequence length="218" mass="24008">MKGRLKSTLIYALFFGGIWGITEATLGYLLNLSTIGISGCIMFPIGYCILRKAYKKSNNLSVIFYSSLIAGIIKLVNLFMPISHPVKVINPAFAIVLEGLSVMALVTWSVKKNKEIGFSSALLAGFSWRIIYFLDAVILFNIGIPSRMISKGPQEYLLKFLLINNLVNAFIIMLIAKAEKRGKILNVSERAVRPVVAVCSLVLAVGVQLLMTYIKTIA</sequence>
<evidence type="ECO:0000256" key="1">
    <source>
        <dbReference type="SAM" id="Phobius"/>
    </source>
</evidence>
<keyword evidence="1" id="KW-0812">Transmembrane</keyword>
<organism evidence="2 3">
    <name type="scientific">Vallitalea guaymasensis</name>
    <dbReference type="NCBI Taxonomy" id="1185412"/>
    <lineage>
        <taxon>Bacteria</taxon>
        <taxon>Bacillati</taxon>
        <taxon>Bacillota</taxon>
        <taxon>Clostridia</taxon>
        <taxon>Lachnospirales</taxon>
        <taxon>Vallitaleaceae</taxon>
        <taxon>Vallitalea</taxon>
    </lineage>
</organism>
<keyword evidence="1" id="KW-0472">Membrane</keyword>
<dbReference type="Proteomes" id="UP000677305">
    <property type="component" value="Chromosome"/>
</dbReference>
<proteinExistence type="predicted"/>
<dbReference type="KEGG" id="vgu:HYG85_07535"/>
<keyword evidence="3" id="KW-1185">Reference proteome</keyword>
<keyword evidence="1" id="KW-1133">Transmembrane helix</keyword>
<feature type="transmembrane region" description="Helical" evidence="1">
    <location>
        <begin position="156"/>
        <end position="175"/>
    </location>
</feature>
<accession>A0A8J8M9F9</accession>
<reference evidence="2 3" key="1">
    <citation type="submission" date="2020-07" db="EMBL/GenBank/DDBJ databases">
        <title>Vallitalea guaymasensis genome.</title>
        <authorList>
            <person name="Postec A."/>
        </authorList>
    </citation>
    <scope>NUCLEOTIDE SEQUENCE [LARGE SCALE GENOMIC DNA]</scope>
    <source>
        <strain evidence="2 3">Ra1766G1</strain>
    </source>
</reference>
<name>A0A8J8M9F9_9FIRM</name>
<dbReference type="EMBL" id="CP058561">
    <property type="protein sequence ID" value="QUH28769.1"/>
    <property type="molecule type" value="Genomic_DNA"/>
</dbReference>
<feature type="transmembrane region" description="Helical" evidence="1">
    <location>
        <begin position="30"/>
        <end position="50"/>
    </location>
</feature>
<feature type="transmembrane region" description="Helical" evidence="1">
    <location>
        <begin position="88"/>
        <end position="110"/>
    </location>
</feature>